<evidence type="ECO:0000313" key="2">
    <source>
        <dbReference type="Proteomes" id="UP000828390"/>
    </source>
</evidence>
<protein>
    <submittedName>
        <fullName evidence="1">Uncharacterized protein</fullName>
    </submittedName>
</protein>
<sequence>MKIGETSEEYLNLTKLFDPEDMEDFVSGSLRMYLKVTGEHIEATRQNITIIFCMYKNMYYLNKSFRNMRLSESLHLHLVSQLYT</sequence>
<dbReference type="AlphaFoldDB" id="A0A9D4EF11"/>
<comment type="caution">
    <text evidence="1">The sequence shown here is derived from an EMBL/GenBank/DDBJ whole genome shotgun (WGS) entry which is preliminary data.</text>
</comment>
<dbReference type="EMBL" id="JAIWYP010000009">
    <property type="protein sequence ID" value="KAH3776912.1"/>
    <property type="molecule type" value="Genomic_DNA"/>
</dbReference>
<proteinExistence type="predicted"/>
<organism evidence="1 2">
    <name type="scientific">Dreissena polymorpha</name>
    <name type="common">Zebra mussel</name>
    <name type="synonym">Mytilus polymorpha</name>
    <dbReference type="NCBI Taxonomy" id="45954"/>
    <lineage>
        <taxon>Eukaryota</taxon>
        <taxon>Metazoa</taxon>
        <taxon>Spiralia</taxon>
        <taxon>Lophotrochozoa</taxon>
        <taxon>Mollusca</taxon>
        <taxon>Bivalvia</taxon>
        <taxon>Autobranchia</taxon>
        <taxon>Heteroconchia</taxon>
        <taxon>Euheterodonta</taxon>
        <taxon>Imparidentia</taxon>
        <taxon>Neoheterodontei</taxon>
        <taxon>Myida</taxon>
        <taxon>Dreissenoidea</taxon>
        <taxon>Dreissenidae</taxon>
        <taxon>Dreissena</taxon>
    </lineage>
</organism>
<gene>
    <name evidence="1" type="ORF">DPMN_178346</name>
</gene>
<reference evidence="1" key="1">
    <citation type="journal article" date="2019" name="bioRxiv">
        <title>The Genome of the Zebra Mussel, Dreissena polymorpha: A Resource for Invasive Species Research.</title>
        <authorList>
            <person name="McCartney M.A."/>
            <person name="Auch B."/>
            <person name="Kono T."/>
            <person name="Mallez S."/>
            <person name="Zhang Y."/>
            <person name="Obille A."/>
            <person name="Becker A."/>
            <person name="Abrahante J.E."/>
            <person name="Garbe J."/>
            <person name="Badalamenti J.P."/>
            <person name="Herman A."/>
            <person name="Mangelson H."/>
            <person name="Liachko I."/>
            <person name="Sullivan S."/>
            <person name="Sone E.D."/>
            <person name="Koren S."/>
            <person name="Silverstein K.A.T."/>
            <person name="Beckman K.B."/>
            <person name="Gohl D.M."/>
        </authorList>
    </citation>
    <scope>NUCLEOTIDE SEQUENCE</scope>
    <source>
        <strain evidence="1">Duluth1</strain>
        <tissue evidence="1">Whole animal</tissue>
    </source>
</reference>
<dbReference type="Proteomes" id="UP000828390">
    <property type="component" value="Unassembled WGS sequence"/>
</dbReference>
<accession>A0A9D4EF11</accession>
<name>A0A9D4EF11_DREPO</name>
<reference evidence="1" key="2">
    <citation type="submission" date="2020-11" db="EMBL/GenBank/DDBJ databases">
        <authorList>
            <person name="McCartney M.A."/>
            <person name="Auch B."/>
            <person name="Kono T."/>
            <person name="Mallez S."/>
            <person name="Becker A."/>
            <person name="Gohl D.M."/>
            <person name="Silverstein K.A.T."/>
            <person name="Koren S."/>
            <person name="Bechman K.B."/>
            <person name="Herman A."/>
            <person name="Abrahante J.E."/>
            <person name="Garbe J."/>
        </authorList>
    </citation>
    <scope>NUCLEOTIDE SEQUENCE</scope>
    <source>
        <strain evidence="1">Duluth1</strain>
        <tissue evidence="1">Whole animal</tissue>
    </source>
</reference>
<evidence type="ECO:0000313" key="1">
    <source>
        <dbReference type="EMBL" id="KAH3776912.1"/>
    </source>
</evidence>
<keyword evidence="2" id="KW-1185">Reference proteome</keyword>